<keyword evidence="4" id="KW-0808">Transferase</keyword>
<feature type="region of interest" description="Disordered" evidence="8">
    <location>
        <begin position="1"/>
        <end position="204"/>
    </location>
</feature>
<feature type="region of interest" description="Disordered" evidence="8">
    <location>
        <begin position="285"/>
        <end position="305"/>
    </location>
</feature>
<evidence type="ECO:0000256" key="4">
    <source>
        <dbReference type="ARBA" id="ARBA00022679"/>
    </source>
</evidence>
<dbReference type="Gene3D" id="2.170.270.10">
    <property type="entry name" value="SET domain"/>
    <property type="match status" value="1"/>
</dbReference>
<dbReference type="SUPFAM" id="SSF82199">
    <property type="entry name" value="SET domain"/>
    <property type="match status" value="1"/>
</dbReference>
<comment type="subcellular location">
    <subcellularLocation>
        <location evidence="1">Chromosome</location>
    </subcellularLocation>
</comment>
<dbReference type="OrthoDB" id="308383at2759"/>
<evidence type="ECO:0000256" key="1">
    <source>
        <dbReference type="ARBA" id="ARBA00004286"/>
    </source>
</evidence>
<dbReference type="AlphaFoldDB" id="A0A0G2EWV3"/>
<dbReference type="Pfam" id="PF05033">
    <property type="entry name" value="Pre-SET"/>
    <property type="match status" value="1"/>
</dbReference>
<dbReference type="InterPro" id="IPR001214">
    <property type="entry name" value="SET_dom"/>
</dbReference>
<evidence type="ECO:0000256" key="6">
    <source>
        <dbReference type="ARBA" id="ARBA00022723"/>
    </source>
</evidence>
<keyword evidence="5" id="KW-0949">S-adenosyl-L-methionine</keyword>
<accession>A0A0G2EWV3</accession>
<keyword evidence="6" id="KW-0479">Metal-binding</keyword>
<dbReference type="InterPro" id="IPR007728">
    <property type="entry name" value="Pre-SET_dom"/>
</dbReference>
<evidence type="ECO:0000256" key="3">
    <source>
        <dbReference type="ARBA" id="ARBA00022603"/>
    </source>
</evidence>
<name>A0A0G2EWV3_PHACM</name>
<feature type="compositionally biased region" description="Acidic residues" evidence="8">
    <location>
        <begin position="249"/>
        <end position="265"/>
    </location>
</feature>
<evidence type="ECO:0000256" key="5">
    <source>
        <dbReference type="ARBA" id="ARBA00022691"/>
    </source>
</evidence>
<dbReference type="SMART" id="SM00468">
    <property type="entry name" value="PreSET"/>
    <property type="match status" value="1"/>
</dbReference>
<evidence type="ECO:0000256" key="7">
    <source>
        <dbReference type="ARBA" id="ARBA00022833"/>
    </source>
</evidence>
<evidence type="ECO:0000313" key="12">
    <source>
        <dbReference type="Proteomes" id="UP000053317"/>
    </source>
</evidence>
<dbReference type="SMART" id="SM00317">
    <property type="entry name" value="SET"/>
    <property type="match status" value="1"/>
</dbReference>
<dbReference type="PANTHER" id="PTHR46223:SF3">
    <property type="entry name" value="HISTONE-LYSINE N-METHYLTRANSFERASE SET-23"/>
    <property type="match status" value="1"/>
</dbReference>
<organism evidence="11 12">
    <name type="scientific">Phaeomoniella chlamydospora</name>
    <name type="common">Phaeoacremonium chlamydosporum</name>
    <dbReference type="NCBI Taxonomy" id="158046"/>
    <lineage>
        <taxon>Eukaryota</taxon>
        <taxon>Fungi</taxon>
        <taxon>Dikarya</taxon>
        <taxon>Ascomycota</taxon>
        <taxon>Pezizomycotina</taxon>
        <taxon>Eurotiomycetes</taxon>
        <taxon>Chaetothyriomycetidae</taxon>
        <taxon>Phaeomoniellales</taxon>
        <taxon>Phaeomoniellaceae</taxon>
        <taxon>Phaeomoniella</taxon>
    </lineage>
</organism>
<dbReference type="InterPro" id="IPR050973">
    <property type="entry name" value="H3K9_Histone-Lys_N-MTase"/>
</dbReference>
<feature type="region of interest" description="Disordered" evidence="8">
    <location>
        <begin position="234"/>
        <end position="265"/>
    </location>
</feature>
<comment type="caution">
    <text evidence="11">The sequence shown here is derived from an EMBL/GenBank/DDBJ whole genome shotgun (WGS) entry which is preliminary data.</text>
</comment>
<dbReference type="GO" id="GO:0008270">
    <property type="term" value="F:zinc ion binding"/>
    <property type="evidence" value="ECO:0007669"/>
    <property type="project" value="InterPro"/>
</dbReference>
<dbReference type="GO" id="GO:0042054">
    <property type="term" value="F:histone methyltransferase activity"/>
    <property type="evidence" value="ECO:0007669"/>
    <property type="project" value="InterPro"/>
</dbReference>
<reference evidence="11 12" key="2">
    <citation type="submission" date="2015-05" db="EMBL/GenBank/DDBJ databases">
        <authorList>
            <person name="Morales-Cruz A."/>
            <person name="Amrine K.C."/>
            <person name="Cantu D."/>
        </authorList>
    </citation>
    <scope>NUCLEOTIDE SEQUENCE [LARGE SCALE GENOMIC DNA]</scope>
    <source>
        <strain evidence="11">UCRPC4</strain>
    </source>
</reference>
<evidence type="ECO:0000256" key="2">
    <source>
        <dbReference type="ARBA" id="ARBA00022454"/>
    </source>
</evidence>
<dbReference type="GO" id="GO:0032259">
    <property type="term" value="P:methylation"/>
    <property type="evidence" value="ECO:0007669"/>
    <property type="project" value="UniProtKB-KW"/>
</dbReference>
<dbReference type="Proteomes" id="UP000053317">
    <property type="component" value="Unassembled WGS sequence"/>
</dbReference>
<reference evidence="11 12" key="1">
    <citation type="submission" date="2015-05" db="EMBL/GenBank/DDBJ databases">
        <title>Distinctive expansion of gene families associated with plant cell wall degradation and secondary metabolism in the genomes of grapevine trunk pathogens.</title>
        <authorList>
            <person name="Lawrence D.P."/>
            <person name="Travadon R."/>
            <person name="Rolshausen P.E."/>
            <person name="Baumgartner K."/>
        </authorList>
    </citation>
    <scope>NUCLEOTIDE SEQUENCE [LARGE SCALE GENOMIC DNA]</scope>
    <source>
        <strain evidence="11">UCRPC4</strain>
    </source>
</reference>
<gene>
    <name evidence="11" type="ORF">UCRPC4_g01257</name>
</gene>
<feature type="compositionally biased region" description="Polar residues" evidence="8">
    <location>
        <begin position="46"/>
        <end position="56"/>
    </location>
</feature>
<proteinExistence type="predicted"/>
<keyword evidence="2" id="KW-0158">Chromosome</keyword>
<protein>
    <submittedName>
        <fullName evidence="11">Putative histone-lysine nsuv9</fullName>
    </submittedName>
</protein>
<dbReference type="PROSITE" id="PS50867">
    <property type="entry name" value="PRE_SET"/>
    <property type="match status" value="1"/>
</dbReference>
<keyword evidence="3" id="KW-0489">Methyltransferase</keyword>
<feature type="domain" description="SET" evidence="9">
    <location>
        <begin position="572"/>
        <end position="715"/>
    </location>
</feature>
<dbReference type="Pfam" id="PF00856">
    <property type="entry name" value="SET"/>
    <property type="match status" value="1"/>
</dbReference>
<keyword evidence="7" id="KW-0862">Zinc</keyword>
<dbReference type="PANTHER" id="PTHR46223">
    <property type="entry name" value="HISTONE-LYSINE N-METHYLTRANSFERASE SUV39H"/>
    <property type="match status" value="1"/>
</dbReference>
<feature type="domain" description="Pre-SET" evidence="10">
    <location>
        <begin position="484"/>
        <end position="569"/>
    </location>
</feature>
<dbReference type="PROSITE" id="PS50280">
    <property type="entry name" value="SET"/>
    <property type="match status" value="1"/>
</dbReference>
<dbReference type="GO" id="GO:0005694">
    <property type="term" value="C:chromosome"/>
    <property type="evidence" value="ECO:0007669"/>
    <property type="project" value="UniProtKB-SubCell"/>
</dbReference>
<evidence type="ECO:0000256" key="8">
    <source>
        <dbReference type="SAM" id="MobiDB-lite"/>
    </source>
</evidence>
<feature type="compositionally biased region" description="Polar residues" evidence="8">
    <location>
        <begin position="160"/>
        <end position="180"/>
    </location>
</feature>
<evidence type="ECO:0000259" key="9">
    <source>
        <dbReference type="PROSITE" id="PS50280"/>
    </source>
</evidence>
<dbReference type="InterPro" id="IPR046341">
    <property type="entry name" value="SET_dom_sf"/>
</dbReference>
<feature type="compositionally biased region" description="Basic and acidic residues" evidence="8">
    <location>
        <begin position="73"/>
        <end position="95"/>
    </location>
</feature>
<dbReference type="EMBL" id="LCWF01000028">
    <property type="protein sequence ID" value="KKY27122.1"/>
    <property type="molecule type" value="Genomic_DNA"/>
</dbReference>
<evidence type="ECO:0000313" key="11">
    <source>
        <dbReference type="EMBL" id="KKY27122.1"/>
    </source>
</evidence>
<keyword evidence="12" id="KW-1185">Reference proteome</keyword>
<feature type="compositionally biased region" description="Polar residues" evidence="8">
    <location>
        <begin position="126"/>
        <end position="140"/>
    </location>
</feature>
<dbReference type="GO" id="GO:0005634">
    <property type="term" value="C:nucleus"/>
    <property type="evidence" value="ECO:0007669"/>
    <property type="project" value="InterPro"/>
</dbReference>
<feature type="compositionally biased region" description="Polar residues" evidence="8">
    <location>
        <begin position="63"/>
        <end position="72"/>
    </location>
</feature>
<sequence length="756" mass="84466">MANPGVKRLANGEPKIPQDKIDIIPIDDSSDDESLPTLADFLPKTPSAQNAQSQPTLDLKKPTSVSASSFASRNDHIFLPDARRSPASDTPEFRSAKSSPVQLPHDKADSNNLSGNKAIATHKIKSSSGLPHPQASNVTSEPPVDYQRRSASTKADESKTSTILASTSTPANHPKPSSSITREKTASDPLSGSSIGKARLEPVIDLTQEFVPRTASSSKPRRAFDLLDESLKYQGISKGPRPKPLIITVDDDDFDDDDDDDDDDDEVVLAHRGQTKHFPSLKKFLNPGNVSQPDQSYRKISPPRSLAPVIDGLRRRDRTNPQGNVSIHSQQPVLSNQDDVRIVVRPSFSMSRPWLVKGKDEDEDYQQFLLSKSEYHGKTEIYSTESDEIRMRTLAQPKAREIHRSEIKLDWGLPLDLKMASKTKPPYPRQIMSKVEESRLQDLQGPPITFVNAINKKRLPGQFQLVSKNIVHTDIKFAPKDAMFGCSCIDDCNPKTCECLLDDDQIDNLYNMSSSSNPGKSVPYIRLPSGLTVLTPEYIDRIAGHQIQECNEFCGCSPTRCWNRVVQKGRTLPIEIFMTPHCGFGLRCPLPIAKGQFIDTYVGELMTNRILVRREKLRKTAYQTDPFRDKPKPPPPSYIFSLDYFKDDEIKSVSQIYHIDGLRFGGPTRFINHSCDPNCRIFTVMTNNADFRVYNLAFFAIKDIPPGQELCFDYNPDEVGVETEEQVRNVVSKGGSRCYCGTERCKKVLWGGSKGN</sequence>
<evidence type="ECO:0000259" key="10">
    <source>
        <dbReference type="PROSITE" id="PS50867"/>
    </source>
</evidence>